<evidence type="ECO:0000259" key="6">
    <source>
        <dbReference type="PROSITE" id="PS50885"/>
    </source>
</evidence>
<dbReference type="GO" id="GO:0035438">
    <property type="term" value="F:cyclic-di-GMP binding"/>
    <property type="evidence" value="ECO:0007669"/>
    <property type="project" value="InterPro"/>
</dbReference>
<evidence type="ECO:0000313" key="8">
    <source>
        <dbReference type="Proteomes" id="UP000580654"/>
    </source>
</evidence>
<evidence type="ECO:0000259" key="5">
    <source>
        <dbReference type="PROSITE" id="PS50111"/>
    </source>
</evidence>
<dbReference type="Pfam" id="PF07238">
    <property type="entry name" value="PilZ"/>
    <property type="match status" value="1"/>
</dbReference>
<dbReference type="Gene3D" id="1.10.287.950">
    <property type="entry name" value="Methyl-accepting chemotaxis protein"/>
    <property type="match status" value="1"/>
</dbReference>
<dbReference type="PROSITE" id="PS50885">
    <property type="entry name" value="HAMP"/>
    <property type="match status" value="1"/>
</dbReference>
<dbReference type="AlphaFoldDB" id="A0A840Y566"/>
<dbReference type="Proteomes" id="UP000580654">
    <property type="component" value="Unassembled WGS sequence"/>
</dbReference>
<keyword evidence="8" id="KW-1185">Reference proteome</keyword>
<comment type="similarity">
    <text evidence="2">Belongs to the methyl-accepting chemotaxis (MCP) protein family.</text>
</comment>
<dbReference type="GO" id="GO:0016020">
    <property type="term" value="C:membrane"/>
    <property type="evidence" value="ECO:0007669"/>
    <property type="project" value="InterPro"/>
</dbReference>
<name>A0A840Y566_9PROT</name>
<evidence type="ECO:0000256" key="4">
    <source>
        <dbReference type="SAM" id="Coils"/>
    </source>
</evidence>
<dbReference type="EMBL" id="JACIJD010000013">
    <property type="protein sequence ID" value="MBB5694950.1"/>
    <property type="molecule type" value="Genomic_DNA"/>
</dbReference>
<feature type="coiled-coil region" evidence="4">
    <location>
        <begin position="405"/>
        <end position="432"/>
    </location>
</feature>
<dbReference type="GO" id="GO:0007165">
    <property type="term" value="P:signal transduction"/>
    <property type="evidence" value="ECO:0007669"/>
    <property type="project" value="UniProtKB-KW"/>
</dbReference>
<feature type="domain" description="Methyl-accepting transducer" evidence="5">
    <location>
        <begin position="458"/>
        <end position="673"/>
    </location>
</feature>
<gene>
    <name evidence="7" type="ORF">FHS87_003003</name>
</gene>
<dbReference type="InterPro" id="IPR003660">
    <property type="entry name" value="HAMP_dom"/>
</dbReference>
<sequence length="813" mass="84717">MRLPVLTMRGRVVLLLLLFGLTPAILLGCAFLGERGALRESVLTRLSDASSNLNDVIDRNLFERYGDVQAFGLNTAAHDPANWRRPSAENPLVRVMDQYVAAYGVYKLSILVSPEGEVLAVNAHDAAGAPVASEGLYRKSYAGAPWLGRALRGEFLVGPEGLTGTVVEQPARAPEVAEAFAGEDGFSIIFAAPVHGQDGRLVGVWANFADFGLVESVVSDIHARLVGNGMPGAEVTVLDAAGAVLVDYDPASRPGAYKRDFARIGQPDPAEKGMWEAVLRGESGVAIKRHAGKGTEQAVGYARSRGAMGFAGLGWSVLVRVPTGEALGALERIERHGLLLLLSALAVTVPLGFWIGTGFARPVLRIAATMRGLASGDAVGKVPGEGRRDEIGGMASAVVVFRDHMAEAAALRERQEAEREQAEAAKRAALREMAERVDAEAGAAVERIGERAGAMAADADDMARIAETVAGRSASVAVAAEDALRNAEVVAAATEQLSASVREISSRIAESSAIAQRASERGQASHQVIHGLSETAGRVSEVVKLIADIAGKTHLLALNATIEAARAGEAGKGFAVVASEVKSLAAQTARATEEIGRQVAEIGGATAEAVEAVRGIASAVEEMGVTSTAIAAAVEQQAAATQEIARSVGQTAGAAREVASQIGQVSGATAEAGSRAGQVREGAARARAEIEDMRGVLVRVVRTATPEVDRRNERRFDLALRVSVEIPGRPAQGAELVNISSGGARLLGLPPLAAGTRAVLRVPGIPEPLPGTVIQHAREGEARLRFELEDGARSALEERLVRLAEGAAVTRAA</sequence>
<dbReference type="RefSeq" id="WP_184519918.1">
    <property type="nucleotide sequence ID" value="NZ_JACIJD010000013.1"/>
</dbReference>
<dbReference type="Pfam" id="PF00015">
    <property type="entry name" value="MCPsignal"/>
    <property type="match status" value="1"/>
</dbReference>
<proteinExistence type="inferred from homology"/>
<evidence type="ECO:0000256" key="1">
    <source>
        <dbReference type="ARBA" id="ARBA00023224"/>
    </source>
</evidence>
<accession>A0A840Y566</accession>
<evidence type="ECO:0000256" key="2">
    <source>
        <dbReference type="ARBA" id="ARBA00029447"/>
    </source>
</evidence>
<dbReference type="SMART" id="SM00304">
    <property type="entry name" value="HAMP"/>
    <property type="match status" value="1"/>
</dbReference>
<dbReference type="PANTHER" id="PTHR32089">
    <property type="entry name" value="METHYL-ACCEPTING CHEMOTAXIS PROTEIN MCPB"/>
    <property type="match status" value="1"/>
</dbReference>
<feature type="domain" description="HAMP" evidence="6">
    <location>
        <begin position="357"/>
        <end position="410"/>
    </location>
</feature>
<reference evidence="7 8" key="1">
    <citation type="submission" date="2020-08" db="EMBL/GenBank/DDBJ databases">
        <title>Genomic Encyclopedia of Type Strains, Phase IV (KMG-IV): sequencing the most valuable type-strain genomes for metagenomic binning, comparative biology and taxonomic classification.</title>
        <authorList>
            <person name="Goeker M."/>
        </authorList>
    </citation>
    <scope>NUCLEOTIDE SEQUENCE [LARGE SCALE GENOMIC DNA]</scope>
    <source>
        <strain evidence="7 8">DSM 25622</strain>
    </source>
</reference>
<dbReference type="PROSITE" id="PS50111">
    <property type="entry name" value="CHEMOTAXIS_TRANSDUC_2"/>
    <property type="match status" value="1"/>
</dbReference>
<protein>
    <submittedName>
        <fullName evidence="7">Methyl-accepting chemotaxis protein</fullName>
    </submittedName>
</protein>
<keyword evidence="1 3" id="KW-0807">Transducer</keyword>
<organism evidence="7 8">
    <name type="scientific">Muricoccus pecuniae</name>
    <dbReference type="NCBI Taxonomy" id="693023"/>
    <lineage>
        <taxon>Bacteria</taxon>
        <taxon>Pseudomonadati</taxon>
        <taxon>Pseudomonadota</taxon>
        <taxon>Alphaproteobacteria</taxon>
        <taxon>Acetobacterales</taxon>
        <taxon>Roseomonadaceae</taxon>
        <taxon>Muricoccus</taxon>
    </lineage>
</organism>
<evidence type="ECO:0000313" key="7">
    <source>
        <dbReference type="EMBL" id="MBB5694950.1"/>
    </source>
</evidence>
<evidence type="ECO:0000256" key="3">
    <source>
        <dbReference type="PROSITE-ProRule" id="PRU00284"/>
    </source>
</evidence>
<dbReference type="SMART" id="SM00283">
    <property type="entry name" value="MA"/>
    <property type="match status" value="1"/>
</dbReference>
<comment type="caution">
    <text evidence="7">The sequence shown here is derived from an EMBL/GenBank/DDBJ whole genome shotgun (WGS) entry which is preliminary data.</text>
</comment>
<dbReference type="PROSITE" id="PS51257">
    <property type="entry name" value="PROKAR_LIPOPROTEIN"/>
    <property type="match status" value="1"/>
</dbReference>
<dbReference type="PANTHER" id="PTHR32089:SF112">
    <property type="entry name" value="LYSOZYME-LIKE PROTEIN-RELATED"/>
    <property type="match status" value="1"/>
</dbReference>
<dbReference type="InterPro" id="IPR009875">
    <property type="entry name" value="PilZ_domain"/>
</dbReference>
<keyword evidence="4" id="KW-0175">Coiled coil</keyword>
<dbReference type="InterPro" id="IPR004089">
    <property type="entry name" value="MCPsignal_dom"/>
</dbReference>
<dbReference type="Gene3D" id="6.10.340.10">
    <property type="match status" value="1"/>
</dbReference>
<dbReference type="SUPFAM" id="SSF58104">
    <property type="entry name" value="Methyl-accepting chemotaxis protein (MCP) signaling domain"/>
    <property type="match status" value="1"/>
</dbReference>